<proteinExistence type="predicted"/>
<dbReference type="PATRIC" id="fig|1938.6.peg.1320"/>
<reference evidence="2 3" key="1">
    <citation type="submission" date="2015-06" db="EMBL/GenBank/DDBJ databases">
        <authorList>
            <person name="Hoefler B.C."/>
            <person name="Straight P.D."/>
        </authorList>
    </citation>
    <scope>NUCLEOTIDE SEQUENCE [LARGE SCALE GENOMIC DNA]</scope>
    <source>
        <strain evidence="2 3">NRRL 3427</strain>
    </source>
</reference>
<feature type="compositionally biased region" description="Low complexity" evidence="1">
    <location>
        <begin position="35"/>
        <end position="77"/>
    </location>
</feature>
<evidence type="ECO:0008006" key="4">
    <source>
        <dbReference type="Google" id="ProtNLM"/>
    </source>
</evidence>
<gene>
    <name evidence="2" type="ORF">ADK34_05990</name>
</gene>
<accession>A0A0L8L9P3</accession>
<evidence type="ECO:0000313" key="2">
    <source>
        <dbReference type="EMBL" id="KOG34860.1"/>
    </source>
</evidence>
<dbReference type="InterPro" id="IPR008979">
    <property type="entry name" value="Galactose-bd-like_sf"/>
</dbReference>
<dbReference type="AlphaFoldDB" id="A0A0L8L9P3"/>
<dbReference type="RefSeq" id="WP_033202655.1">
    <property type="nucleotide sequence ID" value="NZ_LGUP01000036.1"/>
</dbReference>
<dbReference type="OrthoDB" id="3808044at2"/>
<dbReference type="NCBIfam" id="NF047619">
    <property type="entry name" value="NADase_discoid"/>
    <property type="match status" value="1"/>
</dbReference>
<organism evidence="2 3">
    <name type="scientific">Streptomyces viridochromogenes</name>
    <dbReference type="NCBI Taxonomy" id="1938"/>
    <lineage>
        <taxon>Bacteria</taxon>
        <taxon>Bacillati</taxon>
        <taxon>Actinomycetota</taxon>
        <taxon>Actinomycetes</taxon>
        <taxon>Kitasatosporales</taxon>
        <taxon>Streptomycetaceae</taxon>
        <taxon>Streptomyces</taxon>
    </lineage>
</organism>
<dbReference type="Gene3D" id="2.60.120.260">
    <property type="entry name" value="Galactose-binding domain-like"/>
    <property type="match status" value="1"/>
</dbReference>
<feature type="compositionally biased region" description="Low complexity" evidence="1">
    <location>
        <begin position="158"/>
        <end position="181"/>
    </location>
</feature>
<dbReference type="SUPFAM" id="SSF49785">
    <property type="entry name" value="Galactose-binding domain-like"/>
    <property type="match status" value="1"/>
</dbReference>
<protein>
    <recommendedName>
        <fullName evidence="4">Zinc ribbon domain-containing protein</fullName>
    </recommendedName>
</protein>
<evidence type="ECO:0000313" key="3">
    <source>
        <dbReference type="Proteomes" id="UP000037023"/>
    </source>
</evidence>
<evidence type="ECO:0000256" key="1">
    <source>
        <dbReference type="SAM" id="MobiDB-lite"/>
    </source>
</evidence>
<feature type="region of interest" description="Disordered" evidence="1">
    <location>
        <begin position="31"/>
        <end position="198"/>
    </location>
</feature>
<feature type="region of interest" description="Disordered" evidence="1">
    <location>
        <begin position="1"/>
        <end position="20"/>
    </location>
</feature>
<dbReference type="EMBL" id="LGUP01000036">
    <property type="protein sequence ID" value="KOG34860.1"/>
    <property type="molecule type" value="Genomic_DNA"/>
</dbReference>
<sequence length="477" mass="48310">MSDAPQTRPCPDCASPVRTADQSFCDSCGAFLRWDTPAGTPATADPHAADRTPPATTADAADGRSGHATGTAAQAGAGREEGSSPAPAGDTPEAGTAPAAPRSDAVGTETSGPDTAGTTSDGAPGGPRVGPPPAGPEEVTAPLPAVADSPEAQGPADARAQAHAEAPIAAPAPTATSSPSPASVPVPVPEARAAGDGPSDTAVRALLVPVPGNRPAEPPVAAPVLPARPEAARPTVRAAEAAVPVQGGTPCPACSLANTPGRHFCRFCATPMVPERLSDVEGPYAGRRPGLARDGSRWIVRALIATAVVAVVVGGIVGGPPAARAVQDHFATRVPVHPVAWTASHSAPKRDPKLAGDGYSNTWWGTGYAGDSAGQYLEARFAEPTDLLSLLITPGSSKNTTQADGQATPRTFDLVVKDSSGETRVTHHRINDGGTQRVDLRVRDALSVRLVLGTAWRADPRKQVAVAELEFFGRSVS</sequence>
<dbReference type="Proteomes" id="UP000037023">
    <property type="component" value="Unassembled WGS sequence"/>
</dbReference>
<name>A0A0L8L9P3_STRVR</name>
<feature type="compositionally biased region" description="Polar residues" evidence="1">
    <location>
        <begin position="108"/>
        <end position="121"/>
    </location>
</feature>
<comment type="caution">
    <text evidence="2">The sequence shown here is derived from an EMBL/GenBank/DDBJ whole genome shotgun (WGS) entry which is preliminary data.</text>
</comment>
<dbReference type="InterPro" id="IPR057561">
    <property type="entry name" value="NADase_transloc"/>
</dbReference>